<feature type="domain" description="TniQ" evidence="1">
    <location>
        <begin position="5"/>
        <end position="151"/>
    </location>
</feature>
<dbReference type="Proteomes" id="UP001500418">
    <property type="component" value="Unassembled WGS sequence"/>
</dbReference>
<comment type="caution">
    <text evidence="2">The sequence shown here is derived from an EMBL/GenBank/DDBJ whole genome shotgun (WGS) entry which is preliminary data.</text>
</comment>
<proteinExistence type="predicted"/>
<dbReference type="EMBL" id="BAAAID010000009">
    <property type="protein sequence ID" value="GAA0923637.1"/>
    <property type="molecule type" value="Genomic_DNA"/>
</dbReference>
<protein>
    <recommendedName>
        <fullName evidence="1">TniQ domain-containing protein</fullName>
    </recommendedName>
</protein>
<evidence type="ECO:0000313" key="3">
    <source>
        <dbReference type="Proteomes" id="UP001500418"/>
    </source>
</evidence>
<keyword evidence="3" id="KW-1185">Reference proteome</keyword>
<evidence type="ECO:0000259" key="1">
    <source>
        <dbReference type="Pfam" id="PF06527"/>
    </source>
</evidence>
<gene>
    <name evidence="2" type="ORF">GCM10009575_019830</name>
</gene>
<evidence type="ECO:0000313" key="2">
    <source>
        <dbReference type="EMBL" id="GAA0923637.1"/>
    </source>
</evidence>
<organism evidence="2 3">
    <name type="scientific">Streptomyces rhizosphaericus</name>
    <dbReference type="NCBI Taxonomy" id="114699"/>
    <lineage>
        <taxon>Bacteria</taxon>
        <taxon>Bacillati</taxon>
        <taxon>Actinomycetota</taxon>
        <taxon>Actinomycetes</taxon>
        <taxon>Kitasatosporales</taxon>
        <taxon>Streptomycetaceae</taxon>
        <taxon>Streptomyces</taxon>
        <taxon>Streptomyces violaceusniger group</taxon>
    </lineage>
</organism>
<reference evidence="3" key="1">
    <citation type="journal article" date="2019" name="Int. J. Syst. Evol. Microbiol.">
        <title>The Global Catalogue of Microorganisms (GCM) 10K type strain sequencing project: providing services to taxonomists for standard genome sequencing and annotation.</title>
        <authorList>
            <consortium name="The Broad Institute Genomics Platform"/>
            <consortium name="The Broad Institute Genome Sequencing Center for Infectious Disease"/>
            <person name="Wu L."/>
            <person name="Ma J."/>
        </authorList>
    </citation>
    <scope>NUCLEOTIDE SEQUENCE [LARGE SCALE GENOMIC DNA]</scope>
    <source>
        <strain evidence="3">JCM 11444</strain>
    </source>
</reference>
<name>A0ABN1P6C2_9ACTN</name>
<dbReference type="InterPro" id="IPR009492">
    <property type="entry name" value="TniQ"/>
</dbReference>
<sequence>MRALPRSLTPLPDEALHGYLLRLSYRIDHTPMDLARMAGWQTSGTLSPGLLLDLPRTHAQGLAHLARLTEHEVMAMTLAPMRENCPPIAASLTSPHQRLRTDPWITVPEARYCPTCLAGDGTEIQNRYGGAWKLQWHLPVLFACPQHQRFLHHTCPACGHLAAPAFRPPAASLFRRRDAASRSLTAMRYAANAWTTRRACIPRPPPRSSTSMPDSKS</sequence>
<dbReference type="Pfam" id="PF06527">
    <property type="entry name" value="TniQ"/>
    <property type="match status" value="1"/>
</dbReference>
<accession>A0ABN1P6C2</accession>